<proteinExistence type="predicted"/>
<dbReference type="OrthoDB" id="7872521at2"/>
<gene>
    <name evidence="1" type="ORF">SAMN06265370_11028</name>
</gene>
<sequence>MRNFTKVTAILALTGLAACEGSDLERGALGGVGGYAVDRAMGGDGTIGAAAGIAAGVTCDDLTPGVCR</sequence>
<dbReference type="EMBL" id="FZNN01000010">
    <property type="protein sequence ID" value="SNR55561.1"/>
    <property type="molecule type" value="Genomic_DNA"/>
</dbReference>
<keyword evidence="2" id="KW-1185">Reference proteome</keyword>
<organism evidence="1 2">
    <name type="scientific">Puniceibacterium sediminis</name>
    <dbReference type="NCBI Taxonomy" id="1608407"/>
    <lineage>
        <taxon>Bacteria</taxon>
        <taxon>Pseudomonadati</taxon>
        <taxon>Pseudomonadota</taxon>
        <taxon>Alphaproteobacteria</taxon>
        <taxon>Rhodobacterales</taxon>
        <taxon>Paracoccaceae</taxon>
        <taxon>Puniceibacterium</taxon>
    </lineage>
</organism>
<protein>
    <recommendedName>
        <fullName evidence="3">17 kDa surface antigen</fullName>
    </recommendedName>
</protein>
<reference evidence="1 2" key="1">
    <citation type="submission" date="2017-06" db="EMBL/GenBank/DDBJ databases">
        <authorList>
            <person name="Kim H.J."/>
            <person name="Triplett B.A."/>
        </authorList>
    </citation>
    <scope>NUCLEOTIDE SEQUENCE [LARGE SCALE GENOMIC DNA]</scope>
    <source>
        <strain evidence="1 2">DSM 29052</strain>
    </source>
</reference>
<evidence type="ECO:0008006" key="3">
    <source>
        <dbReference type="Google" id="ProtNLM"/>
    </source>
</evidence>
<name>A0A238XAH0_9RHOB</name>
<dbReference type="Proteomes" id="UP000198417">
    <property type="component" value="Unassembled WGS sequence"/>
</dbReference>
<dbReference type="RefSeq" id="WP_089270766.1">
    <property type="nucleotide sequence ID" value="NZ_FZNN01000010.1"/>
</dbReference>
<dbReference type="PROSITE" id="PS51257">
    <property type="entry name" value="PROKAR_LIPOPROTEIN"/>
    <property type="match status" value="1"/>
</dbReference>
<evidence type="ECO:0000313" key="2">
    <source>
        <dbReference type="Proteomes" id="UP000198417"/>
    </source>
</evidence>
<accession>A0A238XAH0</accession>
<evidence type="ECO:0000313" key="1">
    <source>
        <dbReference type="EMBL" id="SNR55561.1"/>
    </source>
</evidence>
<dbReference type="AlphaFoldDB" id="A0A238XAH0"/>